<dbReference type="AlphaFoldDB" id="A0A2T5G6Z6"/>
<dbReference type="HAMAP" id="MF_00255">
    <property type="entry name" value="Gly_tRNA_synth_beta"/>
    <property type="match status" value="1"/>
</dbReference>
<dbReference type="InterPro" id="IPR006194">
    <property type="entry name" value="Gly-tRNA-synth_heterodimer"/>
</dbReference>
<evidence type="ECO:0000256" key="6">
    <source>
        <dbReference type="ARBA" id="ARBA00023146"/>
    </source>
</evidence>
<dbReference type="PANTHER" id="PTHR30075:SF2">
    <property type="entry name" value="GLYCINE--TRNA LIGASE, CHLOROPLASTIC_MITOCHONDRIAL 2"/>
    <property type="match status" value="1"/>
</dbReference>
<dbReference type="PRINTS" id="PR01045">
    <property type="entry name" value="TRNASYNTHGB"/>
</dbReference>
<comment type="subunit">
    <text evidence="8">Tetramer of two alpha and two beta subunits.</text>
</comment>
<evidence type="ECO:0000256" key="8">
    <source>
        <dbReference type="HAMAP-Rule" id="MF_00255"/>
    </source>
</evidence>
<proteinExistence type="inferred from homology"/>
<dbReference type="GO" id="GO:0005524">
    <property type="term" value="F:ATP binding"/>
    <property type="evidence" value="ECO:0007669"/>
    <property type="project" value="UniProtKB-UniRule"/>
</dbReference>
<accession>A0A2T5G6Z6</accession>
<comment type="subcellular location">
    <subcellularLocation>
        <location evidence="8">Cytoplasm</location>
    </subcellularLocation>
</comment>
<dbReference type="GO" id="GO:0006426">
    <property type="term" value="P:glycyl-tRNA aminoacylation"/>
    <property type="evidence" value="ECO:0007669"/>
    <property type="project" value="UniProtKB-UniRule"/>
</dbReference>
<dbReference type="NCBIfam" id="TIGR00211">
    <property type="entry name" value="glyS"/>
    <property type="match status" value="1"/>
</dbReference>
<dbReference type="GO" id="GO:0004820">
    <property type="term" value="F:glycine-tRNA ligase activity"/>
    <property type="evidence" value="ECO:0007669"/>
    <property type="project" value="UniProtKB-UniRule"/>
</dbReference>
<dbReference type="Proteomes" id="UP000244016">
    <property type="component" value="Unassembled WGS sequence"/>
</dbReference>
<name>A0A2T5G6Z6_9BACL</name>
<keyword evidence="6 8" id="KW-0030">Aminoacyl-tRNA synthetase</keyword>
<reference evidence="9 10" key="1">
    <citation type="submission" date="2017-08" db="EMBL/GenBank/DDBJ databases">
        <title>Burning lignite coal seam in the remote Altai Mountains harbors a hydrogen-driven thermophilic microbial community.</title>
        <authorList>
            <person name="Kadnikov V.V."/>
            <person name="Mardanov A.V."/>
            <person name="Ivasenko D."/>
            <person name="Beletsky A.V."/>
            <person name="Karnachuk O.V."/>
            <person name="Ravin N.V."/>
        </authorList>
    </citation>
    <scope>NUCLEOTIDE SEQUENCE [LARGE SCALE GENOMIC DNA]</scope>
    <source>
        <strain evidence="9">AL31</strain>
    </source>
</reference>
<dbReference type="SUPFAM" id="SSF109604">
    <property type="entry name" value="HD-domain/PDEase-like"/>
    <property type="match status" value="1"/>
</dbReference>
<comment type="similarity">
    <text evidence="1 8">Belongs to the class-II aminoacyl-tRNA synthetase family.</text>
</comment>
<dbReference type="EC" id="6.1.1.14" evidence="8"/>
<dbReference type="Pfam" id="PF02092">
    <property type="entry name" value="tRNA_synt_2f"/>
    <property type="match status" value="1"/>
</dbReference>
<sequence length="709" mass="78685">MGRTFLLEIGVEELPARLIDATREELLRRILAYLDEVHLPYGEARAYSTPRRLAVQVTDVSEFSLPREEVLRGPRREAALAQDGSWSEAARKFAASRGIAPEDLYIAEQGGAAYVFGVRREAGRPAQELLAAVGEVVLGLPFPRAMRWTETPIRFLRPIRWVVALYGTEVLPLCLGPICAGRTTRGHRVLGGEGEIPAADAYADVLRELFVLADPRERREAVEGEIARALRTLAEAVGAEQAADVVRDPDLLAEVTNLVEWPSALVGRFDPSFLAVPDVVLETTMREHVRVFAVRTSGSRLAPYFIAVRNGAGRGEDVVRRGFERVIRARLSDARFFYESDLRRPPEAYLPHLEGIVFHERLGSVGDKVRRLVRLAEGLAASLGFSPEGAAVLRRAASLAKFDLATQLVNEYPELEGRMGEIYARHHGEPEEVARAIFEHRLPRGAEDELPATPAGRWLAVFDRLDTLVGFFSVGIVPRGSEDPFALRRAANGVVQILRRIGREGQPVPGLYVLLRSAASAYAAFGHTVTDAVLDEVYGFLAQRVRAALEEEGLPYDVVQASLEADAGEGGLLVHEVEERAHLLARFKGEEDAKWTIEQWVRTTRMARKGREEGHLAGSPQPDPSLFRQEAEADLYARWQDLREGWESRGWEDRLARLRGLAEAIDRFFADVLVMDPDAALRRNRLALVAGVADLIRRFADPERLVVGG</sequence>
<protein>
    <recommendedName>
        <fullName evidence="8">Glycine--tRNA ligase beta subunit</fullName>
        <ecNumber evidence="8">6.1.1.14</ecNumber>
    </recommendedName>
    <alternativeName>
        <fullName evidence="8">Glycyl-tRNA synthetase beta subunit</fullName>
        <shortName evidence="8">GlyRS</shortName>
    </alternativeName>
</protein>
<evidence type="ECO:0000313" key="10">
    <source>
        <dbReference type="Proteomes" id="UP000244016"/>
    </source>
</evidence>
<dbReference type="GO" id="GO:0005829">
    <property type="term" value="C:cytosol"/>
    <property type="evidence" value="ECO:0007669"/>
    <property type="project" value="TreeGrafter"/>
</dbReference>
<evidence type="ECO:0000256" key="3">
    <source>
        <dbReference type="ARBA" id="ARBA00022741"/>
    </source>
</evidence>
<keyword evidence="8" id="KW-0963">Cytoplasm</keyword>
<evidence type="ECO:0000256" key="1">
    <source>
        <dbReference type="ARBA" id="ARBA00008226"/>
    </source>
</evidence>
<keyword evidence="3 8" id="KW-0547">Nucleotide-binding</keyword>
<evidence type="ECO:0000313" key="9">
    <source>
        <dbReference type="EMBL" id="PTQ51966.1"/>
    </source>
</evidence>
<dbReference type="PROSITE" id="PS50861">
    <property type="entry name" value="AA_TRNA_LIGASE_II_GLYAB"/>
    <property type="match status" value="1"/>
</dbReference>
<comment type="catalytic activity">
    <reaction evidence="7 8">
        <text>tRNA(Gly) + glycine + ATP = glycyl-tRNA(Gly) + AMP + diphosphate</text>
        <dbReference type="Rhea" id="RHEA:16013"/>
        <dbReference type="Rhea" id="RHEA-COMP:9664"/>
        <dbReference type="Rhea" id="RHEA-COMP:9683"/>
        <dbReference type="ChEBI" id="CHEBI:30616"/>
        <dbReference type="ChEBI" id="CHEBI:33019"/>
        <dbReference type="ChEBI" id="CHEBI:57305"/>
        <dbReference type="ChEBI" id="CHEBI:78442"/>
        <dbReference type="ChEBI" id="CHEBI:78522"/>
        <dbReference type="ChEBI" id="CHEBI:456215"/>
        <dbReference type="EC" id="6.1.1.14"/>
    </reaction>
</comment>
<dbReference type="InterPro" id="IPR015944">
    <property type="entry name" value="Gly-tRNA-synth_bsu"/>
</dbReference>
<organism evidence="9 10">
    <name type="scientific">Brockia lithotrophica</name>
    <dbReference type="NCBI Taxonomy" id="933949"/>
    <lineage>
        <taxon>Bacteria</taxon>
        <taxon>Bacillati</taxon>
        <taxon>Bacillota</taxon>
        <taxon>Bacilli</taxon>
        <taxon>Bacillales</taxon>
        <taxon>Bacillales Family X. Incertae Sedis</taxon>
        <taxon>Brockia</taxon>
    </lineage>
</organism>
<dbReference type="EMBL" id="PEBW01000003">
    <property type="protein sequence ID" value="PTQ51966.1"/>
    <property type="molecule type" value="Genomic_DNA"/>
</dbReference>
<comment type="caution">
    <text evidence="9">The sequence shown here is derived from an EMBL/GenBank/DDBJ whole genome shotgun (WGS) entry which is preliminary data.</text>
</comment>
<keyword evidence="2 8" id="KW-0436">Ligase</keyword>
<gene>
    <name evidence="8" type="primary">glyS</name>
    <name evidence="9" type="ORF">BLITH_0933</name>
</gene>
<evidence type="ECO:0000256" key="5">
    <source>
        <dbReference type="ARBA" id="ARBA00022917"/>
    </source>
</evidence>
<evidence type="ECO:0000256" key="7">
    <source>
        <dbReference type="ARBA" id="ARBA00047937"/>
    </source>
</evidence>
<evidence type="ECO:0000256" key="2">
    <source>
        <dbReference type="ARBA" id="ARBA00022598"/>
    </source>
</evidence>
<evidence type="ECO:0000256" key="4">
    <source>
        <dbReference type="ARBA" id="ARBA00022840"/>
    </source>
</evidence>
<dbReference type="PANTHER" id="PTHR30075">
    <property type="entry name" value="GLYCYL-TRNA SYNTHETASE"/>
    <property type="match status" value="1"/>
</dbReference>
<keyword evidence="4 8" id="KW-0067">ATP-binding</keyword>
<keyword evidence="5 8" id="KW-0648">Protein biosynthesis</keyword>